<name>X1AWQ7_9ZZZZ</name>
<gene>
    <name evidence="1" type="ORF">S01H4_06154</name>
</gene>
<proteinExistence type="predicted"/>
<comment type="caution">
    <text evidence="1">The sequence shown here is derived from an EMBL/GenBank/DDBJ whole genome shotgun (WGS) entry which is preliminary data.</text>
</comment>
<accession>X1AWQ7</accession>
<evidence type="ECO:0000313" key="1">
    <source>
        <dbReference type="EMBL" id="GAG73652.1"/>
    </source>
</evidence>
<protein>
    <submittedName>
        <fullName evidence="1">Uncharacterized protein</fullName>
    </submittedName>
</protein>
<sequence>MKPPICTICDKDLVDPDEGGLVYFRKRLSDIEWEEKMEKIEGVGHPPNAGWFCKNHYKKANELTHLPINEVLKILRADDP</sequence>
<dbReference type="AlphaFoldDB" id="X1AWQ7"/>
<dbReference type="EMBL" id="BART01001859">
    <property type="protein sequence ID" value="GAG73652.1"/>
    <property type="molecule type" value="Genomic_DNA"/>
</dbReference>
<organism evidence="1">
    <name type="scientific">marine sediment metagenome</name>
    <dbReference type="NCBI Taxonomy" id="412755"/>
    <lineage>
        <taxon>unclassified sequences</taxon>
        <taxon>metagenomes</taxon>
        <taxon>ecological metagenomes</taxon>
    </lineage>
</organism>
<reference evidence="1" key="1">
    <citation type="journal article" date="2014" name="Front. Microbiol.">
        <title>High frequency of phylogenetically diverse reductive dehalogenase-homologous genes in deep subseafloor sedimentary metagenomes.</title>
        <authorList>
            <person name="Kawai M."/>
            <person name="Futagami T."/>
            <person name="Toyoda A."/>
            <person name="Takaki Y."/>
            <person name="Nishi S."/>
            <person name="Hori S."/>
            <person name="Arai W."/>
            <person name="Tsubouchi T."/>
            <person name="Morono Y."/>
            <person name="Uchiyama I."/>
            <person name="Ito T."/>
            <person name="Fujiyama A."/>
            <person name="Inagaki F."/>
            <person name="Takami H."/>
        </authorList>
    </citation>
    <scope>NUCLEOTIDE SEQUENCE</scope>
    <source>
        <strain evidence="1">Expedition CK06-06</strain>
    </source>
</reference>